<organism evidence="1">
    <name type="scientific">Streptomyces griseus subsp. griseus</name>
    <dbReference type="NCBI Taxonomy" id="67263"/>
    <lineage>
        <taxon>Bacteria</taxon>
        <taxon>Bacillati</taxon>
        <taxon>Actinomycetota</taxon>
        <taxon>Actinomycetes</taxon>
        <taxon>Kitasatosporales</taxon>
        <taxon>Streptomycetaceae</taxon>
        <taxon>Streptomyces</taxon>
    </lineage>
</organism>
<gene>
    <name evidence="1" type="primary">nonI</name>
</gene>
<dbReference type="AlphaFoldDB" id="Q9XDF1"/>
<reference evidence="1" key="1">
    <citation type="journal article" date="2000" name="FEMS Microbiol. Lett.">
        <title>Nonactin biosynthesis: the potential nonactin biosynthesis gene cluster contains type II polyketide synthase-like genes.</title>
        <authorList>
            <person name="Walczak R.J."/>
            <person name="Woo A.J."/>
            <person name="Strohl W.R."/>
            <person name="Priestley N.D."/>
        </authorList>
    </citation>
    <scope>NUCLEOTIDE SEQUENCE</scope>
    <source>
        <strain evidence="1">ETH A7796</strain>
    </source>
</reference>
<proteinExistence type="predicted"/>
<protein>
    <submittedName>
        <fullName evidence="1">Putative acetoacetate reductase</fullName>
    </submittedName>
</protein>
<accession>Q9XDF1</accession>
<dbReference type="EMBL" id="AF074603">
    <property type="protein sequence ID" value="AAD37458.1"/>
    <property type="molecule type" value="Genomic_DNA"/>
</dbReference>
<evidence type="ECO:0000313" key="1">
    <source>
        <dbReference type="EMBL" id="AAD37458.1"/>
    </source>
</evidence>
<sequence>MRSRPHDLAAEDEPFREPHQGLVARSLGIAVDHGGPDDHAVAGGAFGLQFARRAHRAQQPPERGGAAPAAAIVGEAALLVRLLDGAHCCLGHGSTPCARLGRAAPALRARPHHMALSAGP</sequence>
<name>Q9XDF1_STRGR</name>